<proteinExistence type="predicted"/>
<gene>
    <name evidence="2" type="ORF">EYF80_022729</name>
</gene>
<reference evidence="2 3" key="1">
    <citation type="submission" date="2019-03" db="EMBL/GenBank/DDBJ databases">
        <title>First draft genome of Liparis tanakae, snailfish: a comprehensive survey of snailfish specific genes.</title>
        <authorList>
            <person name="Kim W."/>
            <person name="Song I."/>
            <person name="Jeong J.-H."/>
            <person name="Kim D."/>
            <person name="Kim S."/>
            <person name="Ryu S."/>
            <person name="Song J.Y."/>
            <person name="Lee S.K."/>
        </authorList>
    </citation>
    <scope>NUCLEOTIDE SEQUENCE [LARGE SCALE GENOMIC DNA]</scope>
    <source>
        <tissue evidence="2">Muscle</tissue>
    </source>
</reference>
<protein>
    <submittedName>
        <fullName evidence="2">Uncharacterized protein</fullName>
    </submittedName>
</protein>
<name>A0A4Z2HQ10_9TELE</name>
<sequence length="63" mass="7027">MVPRVGLVSGSVPSEEGSRTRAHRYPINEHVVLARLAAVPERLEVNREPCVGGREPDEWDRGH</sequence>
<dbReference type="AlphaFoldDB" id="A0A4Z2HQ10"/>
<keyword evidence="3" id="KW-1185">Reference proteome</keyword>
<feature type="region of interest" description="Disordered" evidence="1">
    <location>
        <begin position="1"/>
        <end position="23"/>
    </location>
</feature>
<dbReference type="EMBL" id="SRLO01000210">
    <property type="protein sequence ID" value="TNN67083.1"/>
    <property type="molecule type" value="Genomic_DNA"/>
</dbReference>
<comment type="caution">
    <text evidence="2">The sequence shown here is derived from an EMBL/GenBank/DDBJ whole genome shotgun (WGS) entry which is preliminary data.</text>
</comment>
<evidence type="ECO:0000256" key="1">
    <source>
        <dbReference type="SAM" id="MobiDB-lite"/>
    </source>
</evidence>
<organism evidence="2 3">
    <name type="scientific">Liparis tanakae</name>
    <name type="common">Tanaka's snailfish</name>
    <dbReference type="NCBI Taxonomy" id="230148"/>
    <lineage>
        <taxon>Eukaryota</taxon>
        <taxon>Metazoa</taxon>
        <taxon>Chordata</taxon>
        <taxon>Craniata</taxon>
        <taxon>Vertebrata</taxon>
        <taxon>Euteleostomi</taxon>
        <taxon>Actinopterygii</taxon>
        <taxon>Neopterygii</taxon>
        <taxon>Teleostei</taxon>
        <taxon>Neoteleostei</taxon>
        <taxon>Acanthomorphata</taxon>
        <taxon>Eupercaria</taxon>
        <taxon>Perciformes</taxon>
        <taxon>Cottioidei</taxon>
        <taxon>Cottales</taxon>
        <taxon>Liparidae</taxon>
        <taxon>Liparis</taxon>
    </lineage>
</organism>
<evidence type="ECO:0000313" key="3">
    <source>
        <dbReference type="Proteomes" id="UP000314294"/>
    </source>
</evidence>
<evidence type="ECO:0000313" key="2">
    <source>
        <dbReference type="EMBL" id="TNN67083.1"/>
    </source>
</evidence>
<accession>A0A4Z2HQ10</accession>
<dbReference type="Proteomes" id="UP000314294">
    <property type="component" value="Unassembled WGS sequence"/>
</dbReference>